<dbReference type="InterPro" id="IPR036705">
    <property type="entry name" value="Ribosyl_crysJ1_sf"/>
</dbReference>
<feature type="binding site" evidence="12">
    <location>
        <position position="49"/>
    </location>
    <ligand>
        <name>Mg(2+)</name>
        <dbReference type="ChEBI" id="CHEBI:18420"/>
        <label>1</label>
    </ligand>
</feature>
<dbReference type="EMBL" id="GG738884">
    <property type="protein sequence ID" value="EFC41722.1"/>
    <property type="molecule type" value="Genomic_DNA"/>
</dbReference>
<feature type="binding site" evidence="12">
    <location>
        <position position="50"/>
    </location>
    <ligand>
        <name>Mg(2+)</name>
        <dbReference type="ChEBI" id="CHEBI:18420"/>
        <label>1</label>
    </ligand>
</feature>
<dbReference type="InterPro" id="IPR005502">
    <property type="entry name" value="Ribosyl_crysJ1"/>
</dbReference>
<dbReference type="VEuPathDB" id="AmoebaDB:NAEGRDRAFT_80636"/>
<dbReference type="AlphaFoldDB" id="D2VNE3"/>
<dbReference type="KEGG" id="ngr:NAEGRDRAFT_80636"/>
<dbReference type="STRING" id="5762.D2VNE3"/>
<comment type="similarity">
    <text evidence="1">Belongs to the ADP-ribosylglycohydrolase family.</text>
</comment>
<keyword evidence="14" id="KW-1185">Reference proteome</keyword>
<name>D2VNE3_NAEGR</name>
<dbReference type="EC" id="3.2.1.143" evidence="2"/>
<feature type="binding site" evidence="12">
    <location>
        <position position="51"/>
    </location>
    <ligand>
        <name>Mg(2+)</name>
        <dbReference type="ChEBI" id="CHEBI:18420"/>
        <label>1</label>
    </ligand>
</feature>
<gene>
    <name evidence="13" type="ORF">NAEGRDRAFT_80636</name>
</gene>
<dbReference type="PANTHER" id="PTHR16222">
    <property type="entry name" value="ADP-RIBOSYLGLYCOHYDROLASE"/>
    <property type="match status" value="1"/>
</dbReference>
<evidence type="ECO:0000256" key="3">
    <source>
        <dbReference type="ARBA" id="ARBA00022801"/>
    </source>
</evidence>
<keyword evidence="12" id="KW-0479">Metal-binding</keyword>
<evidence type="ECO:0000256" key="2">
    <source>
        <dbReference type="ARBA" id="ARBA00012255"/>
    </source>
</evidence>
<evidence type="ECO:0000256" key="6">
    <source>
        <dbReference type="ARBA" id="ARBA00042471"/>
    </source>
</evidence>
<dbReference type="GO" id="GO:0046872">
    <property type="term" value="F:metal ion binding"/>
    <property type="evidence" value="ECO:0007669"/>
    <property type="project" value="UniProtKB-KW"/>
</dbReference>
<comment type="catalytic activity">
    <reaction evidence="11">
        <text>alpha-NAD(+) + H2O = ADP-D-ribose + nicotinamide + H(+)</text>
        <dbReference type="Rhea" id="RHEA:68792"/>
        <dbReference type="ChEBI" id="CHEBI:15377"/>
        <dbReference type="ChEBI" id="CHEBI:15378"/>
        <dbReference type="ChEBI" id="CHEBI:17154"/>
        <dbReference type="ChEBI" id="CHEBI:57967"/>
        <dbReference type="ChEBI" id="CHEBI:77017"/>
    </reaction>
</comment>
<evidence type="ECO:0000313" key="14">
    <source>
        <dbReference type="Proteomes" id="UP000006671"/>
    </source>
</evidence>
<evidence type="ECO:0000256" key="1">
    <source>
        <dbReference type="ARBA" id="ARBA00010702"/>
    </source>
</evidence>
<dbReference type="SUPFAM" id="SSF101478">
    <property type="entry name" value="ADP-ribosylglycohydrolase"/>
    <property type="match status" value="1"/>
</dbReference>
<dbReference type="RefSeq" id="XP_002674466.1">
    <property type="nucleotide sequence ID" value="XM_002674420.1"/>
</dbReference>
<dbReference type="OrthoDB" id="10260056at2759"/>
<evidence type="ECO:0000256" key="5">
    <source>
        <dbReference type="ARBA" id="ARBA00042398"/>
    </source>
</evidence>
<dbReference type="GO" id="GO:0004649">
    <property type="term" value="F:poly(ADP-ribose) glycohydrolase activity"/>
    <property type="evidence" value="ECO:0007669"/>
    <property type="project" value="UniProtKB-EC"/>
</dbReference>
<dbReference type="Gene3D" id="1.10.4080.10">
    <property type="entry name" value="ADP-ribosylation/Crystallin J1"/>
    <property type="match status" value="1"/>
</dbReference>
<feature type="binding site" evidence="12">
    <location>
        <position position="301"/>
    </location>
    <ligand>
        <name>Mg(2+)</name>
        <dbReference type="ChEBI" id="CHEBI:18420"/>
        <label>1</label>
    </ligand>
</feature>
<evidence type="ECO:0000256" key="10">
    <source>
        <dbReference type="ARBA" id="ARBA00043193"/>
    </source>
</evidence>
<feature type="binding site" evidence="12">
    <location>
        <position position="302"/>
    </location>
    <ligand>
        <name>Mg(2+)</name>
        <dbReference type="ChEBI" id="CHEBI:18420"/>
        <label>2</label>
    </ligand>
</feature>
<evidence type="ECO:0000256" key="4">
    <source>
        <dbReference type="ARBA" id="ARBA00041057"/>
    </source>
</evidence>
<evidence type="ECO:0000256" key="12">
    <source>
        <dbReference type="PIRSR" id="PIRSR605502-1"/>
    </source>
</evidence>
<dbReference type="PANTHER" id="PTHR16222:SF24">
    <property type="entry name" value="ADP-RIBOSYLHYDROLASE ARH3"/>
    <property type="match status" value="1"/>
</dbReference>
<keyword evidence="12" id="KW-0460">Magnesium</keyword>
<dbReference type="GeneID" id="8851278"/>
<evidence type="ECO:0000313" key="13">
    <source>
        <dbReference type="EMBL" id="EFC41722.1"/>
    </source>
</evidence>
<evidence type="ECO:0000256" key="9">
    <source>
        <dbReference type="ARBA" id="ARBA00043187"/>
    </source>
</evidence>
<feature type="binding site" evidence="12">
    <location>
        <position position="299"/>
    </location>
    <ligand>
        <name>Mg(2+)</name>
        <dbReference type="ChEBI" id="CHEBI:18420"/>
        <label>1</label>
    </ligand>
</feature>
<proteinExistence type="inferred from homology"/>
<dbReference type="InParanoid" id="D2VNE3"/>
<reference evidence="13 14" key="1">
    <citation type="journal article" date="2010" name="Cell">
        <title>The genome of Naegleria gruberi illuminates early eukaryotic versatility.</title>
        <authorList>
            <person name="Fritz-Laylin L.K."/>
            <person name="Prochnik S.E."/>
            <person name="Ginger M.L."/>
            <person name="Dacks J.B."/>
            <person name="Carpenter M.L."/>
            <person name="Field M.C."/>
            <person name="Kuo A."/>
            <person name="Paredez A."/>
            <person name="Chapman J."/>
            <person name="Pham J."/>
            <person name="Shu S."/>
            <person name="Neupane R."/>
            <person name="Cipriano M."/>
            <person name="Mancuso J."/>
            <person name="Tu H."/>
            <person name="Salamov A."/>
            <person name="Lindquist E."/>
            <person name="Shapiro H."/>
            <person name="Lucas S."/>
            <person name="Grigoriev I.V."/>
            <person name="Cande W.Z."/>
            <person name="Fulton C."/>
            <person name="Rokhsar D.S."/>
            <person name="Dawson S.C."/>
        </authorList>
    </citation>
    <scope>NUCLEOTIDE SEQUENCE [LARGE SCALE GENOMIC DNA]</scope>
    <source>
        <strain evidence="13 14">NEG-M</strain>
    </source>
</reference>
<evidence type="ECO:0000256" key="8">
    <source>
        <dbReference type="ARBA" id="ARBA00042850"/>
    </source>
</evidence>
<keyword evidence="3" id="KW-0378">Hydrolase</keyword>
<dbReference type="Pfam" id="PF03747">
    <property type="entry name" value="ADP_ribosyl_GH"/>
    <property type="match status" value="1"/>
</dbReference>
<dbReference type="InterPro" id="IPR050792">
    <property type="entry name" value="ADP-ribosylglycohydrolase"/>
</dbReference>
<evidence type="ECO:0000256" key="11">
    <source>
        <dbReference type="ARBA" id="ARBA00049015"/>
    </source>
</evidence>
<dbReference type="Proteomes" id="UP000006671">
    <property type="component" value="Unassembled WGS sequence"/>
</dbReference>
<organism evidence="14">
    <name type="scientific">Naegleria gruberi</name>
    <name type="common">Amoeba</name>
    <dbReference type="NCBI Taxonomy" id="5762"/>
    <lineage>
        <taxon>Eukaryota</taxon>
        <taxon>Discoba</taxon>
        <taxon>Heterolobosea</taxon>
        <taxon>Tetramitia</taxon>
        <taxon>Eutetramitia</taxon>
        <taxon>Vahlkampfiidae</taxon>
        <taxon>Naegleria</taxon>
    </lineage>
</organism>
<protein>
    <recommendedName>
        <fullName evidence="4">ADP-ribosylhydrolase ARH3</fullName>
        <ecNumber evidence="2">3.2.1.143</ecNumber>
    </recommendedName>
    <alternativeName>
        <fullName evidence="5">ADP-ribose glycohydrolase ARH3</fullName>
    </alternativeName>
    <alternativeName>
        <fullName evidence="6">ADP-ribosylhydrolase 3</fullName>
    </alternativeName>
    <alternativeName>
        <fullName evidence="9">O-acetyl-ADP-ribose deacetylase ARH3</fullName>
    </alternativeName>
    <alternativeName>
        <fullName evidence="10">Poly(ADP-ribose) glycohydrolase ARH3</fullName>
    </alternativeName>
    <alternativeName>
        <fullName evidence="8">[Protein ADP-ribosylarginine] hydrolase-like protein 2</fullName>
    </alternativeName>
    <alternativeName>
        <fullName evidence="7">[Protein ADP-ribosylserine] hydrolase</fullName>
    </alternativeName>
</protein>
<comment type="cofactor">
    <cofactor evidence="12">
        <name>Mg(2+)</name>
        <dbReference type="ChEBI" id="CHEBI:18420"/>
    </cofactor>
    <text evidence="12">Binds 2 magnesium ions per subunit.</text>
</comment>
<accession>D2VNE3</accession>
<evidence type="ECO:0000256" key="7">
    <source>
        <dbReference type="ARBA" id="ARBA00042722"/>
    </source>
</evidence>
<sequence>MVSCAVGATIGDAIGSPFENKKPEEIQRIWSKSNNTINDHLCHLGLIYTDDTQMAISIIESYLVLWKFLSSQKWFDWAGFPLADYQFGGFRGTGRNFRGSVAQLNENCTNDISKDTAGNGVAMRVWPCVISVFRYPPHERIGRLREEVIANAKLTHRSVLGIIPAYSIAWLMYQWMSGSLLKLSSLDIISAVLSETSLFEKYLSRNGFKDGELGQYSFIIESILKEIQKRKFNSPDEYMKIVKTKVVEYAPLVTKDNKLNGPSDGFAVASCTTALFHSIIHKDEELLTILKKAIDIGGDTDTVASMVGAMVGAYKGAQGISIPFYITQQVVGYQTLYDFFKLFIEWANGSAVPDAKKIAGFLYRQELKITKELLAVKNEQRTPHYMCSRPVNVLQNIVDQLKKERSMLRNVSDEDFIRNIIPKFSQQMMFFNESDLNHIYNQIFSSSNNVQFFKLGRQLKY</sequence>